<dbReference type="AlphaFoldDB" id="A0A212LY38"/>
<reference evidence="1" key="1">
    <citation type="submission" date="2016-08" db="EMBL/GenBank/DDBJ databases">
        <authorList>
            <person name="Seilhamer J.J."/>
        </authorList>
    </citation>
    <scope>NUCLEOTIDE SEQUENCE</scope>
    <source>
        <strain evidence="1">86</strain>
    </source>
</reference>
<name>A0A212LY38_9FIRM</name>
<dbReference type="EMBL" id="FMJE01000005">
    <property type="protein sequence ID" value="SCM82441.1"/>
    <property type="molecule type" value="Genomic_DNA"/>
</dbReference>
<protein>
    <submittedName>
        <fullName evidence="1">Uncharacterized protein</fullName>
    </submittedName>
</protein>
<gene>
    <name evidence="1" type="ORF">KL86SPO_50212</name>
</gene>
<evidence type="ECO:0000313" key="1">
    <source>
        <dbReference type="EMBL" id="SCM82441.1"/>
    </source>
</evidence>
<organism evidence="1">
    <name type="scientific">uncultured Sporomusa sp</name>
    <dbReference type="NCBI Taxonomy" id="307249"/>
    <lineage>
        <taxon>Bacteria</taxon>
        <taxon>Bacillati</taxon>
        <taxon>Bacillota</taxon>
        <taxon>Negativicutes</taxon>
        <taxon>Selenomonadales</taxon>
        <taxon>Sporomusaceae</taxon>
        <taxon>Sporomusa</taxon>
        <taxon>environmental samples</taxon>
    </lineage>
</organism>
<accession>A0A212LY38</accession>
<proteinExistence type="predicted"/>
<sequence>MIAHCSFTLSKIAPEINDHNLADKAIHIADACREAGFSSTGSKY</sequence>